<sequence length="106" mass="12174">MVRQQQPLSEHGQDQGDGPGHEEREEAAPASVMIRDCEVECVSSFKFLGNHICDDLTWTLKITQLVKKAHQQLYILEKDFDMIYERIHCTVKPVFICADDNKPIES</sequence>
<dbReference type="Proteomes" id="UP000831701">
    <property type="component" value="Chromosome 3"/>
</dbReference>
<accession>A0ACB8X3N8</accession>
<keyword evidence="2" id="KW-1185">Reference proteome</keyword>
<reference evidence="1" key="1">
    <citation type="submission" date="2022-04" db="EMBL/GenBank/DDBJ databases">
        <title>Jade perch genome.</title>
        <authorList>
            <person name="Chao B."/>
        </authorList>
    </citation>
    <scope>NUCLEOTIDE SEQUENCE</scope>
    <source>
        <strain evidence="1">CB-2022</strain>
    </source>
</reference>
<gene>
    <name evidence="1" type="ORF">L3Q82_006314</name>
</gene>
<evidence type="ECO:0000313" key="2">
    <source>
        <dbReference type="Proteomes" id="UP000831701"/>
    </source>
</evidence>
<proteinExistence type="predicted"/>
<organism evidence="1 2">
    <name type="scientific">Scortum barcoo</name>
    <name type="common">barcoo grunter</name>
    <dbReference type="NCBI Taxonomy" id="214431"/>
    <lineage>
        <taxon>Eukaryota</taxon>
        <taxon>Metazoa</taxon>
        <taxon>Chordata</taxon>
        <taxon>Craniata</taxon>
        <taxon>Vertebrata</taxon>
        <taxon>Euteleostomi</taxon>
        <taxon>Actinopterygii</taxon>
        <taxon>Neopterygii</taxon>
        <taxon>Teleostei</taxon>
        <taxon>Neoteleostei</taxon>
        <taxon>Acanthomorphata</taxon>
        <taxon>Eupercaria</taxon>
        <taxon>Centrarchiformes</taxon>
        <taxon>Terapontoidei</taxon>
        <taxon>Terapontidae</taxon>
        <taxon>Scortum</taxon>
    </lineage>
</organism>
<comment type="caution">
    <text evidence="1">The sequence shown here is derived from an EMBL/GenBank/DDBJ whole genome shotgun (WGS) entry which is preliminary data.</text>
</comment>
<dbReference type="EMBL" id="CM041533">
    <property type="protein sequence ID" value="KAI3374500.1"/>
    <property type="molecule type" value="Genomic_DNA"/>
</dbReference>
<name>A0ACB8X3N8_9TELE</name>
<evidence type="ECO:0000313" key="1">
    <source>
        <dbReference type="EMBL" id="KAI3374500.1"/>
    </source>
</evidence>
<protein>
    <submittedName>
        <fullName evidence="1">Uncharacterized protein</fullName>
    </submittedName>
</protein>